<evidence type="ECO:0000256" key="1">
    <source>
        <dbReference type="ARBA" id="ARBA00007596"/>
    </source>
</evidence>
<proteinExistence type="inferred from homology"/>
<dbReference type="InterPro" id="IPR001705">
    <property type="entry name" value="Ribosomal_bL33"/>
</dbReference>
<keyword evidence="2 5" id="KW-0689">Ribosomal protein</keyword>
<reference evidence="5" key="1">
    <citation type="journal article" date="2018" name="Genome Biol. Evol.">
        <title>Mitochondrial and Plastid Genomes from Coralline Red Algae Provide Insights into the Incongruent Evolutionary Histories of Organelles.</title>
        <authorList>
            <person name="Lee J."/>
            <person name="Song H.J."/>
            <person name="In Park S."/>
            <person name="Lee Y.M."/>
            <person name="Jeong S.Y."/>
            <person name="Oh Cho T."/>
            <person name="Kim J.H."/>
            <person name="Choi H.G."/>
            <person name="Choi C.G."/>
            <person name="Nelson W.A."/>
            <person name="Fredericq S."/>
            <person name="Bhattacharya D."/>
            <person name="Su Yoon H."/>
        </authorList>
    </citation>
    <scope>NUCLEOTIDE SEQUENCE</scope>
</reference>
<dbReference type="GO" id="GO:0005737">
    <property type="term" value="C:cytoplasm"/>
    <property type="evidence" value="ECO:0007669"/>
    <property type="project" value="UniProtKB-ARBA"/>
</dbReference>
<dbReference type="GO" id="GO:0006412">
    <property type="term" value="P:translation"/>
    <property type="evidence" value="ECO:0007669"/>
    <property type="project" value="InterPro"/>
</dbReference>
<dbReference type="Pfam" id="PF00471">
    <property type="entry name" value="Ribosomal_L33"/>
    <property type="match status" value="1"/>
</dbReference>
<name>A0A3G3MGZ1_9FLOR</name>
<dbReference type="PROSITE" id="PS00582">
    <property type="entry name" value="RIBOSOMAL_L33"/>
    <property type="match status" value="1"/>
</dbReference>
<dbReference type="NCBIfam" id="NF001764">
    <property type="entry name" value="PRK00504.1"/>
    <property type="match status" value="1"/>
</dbReference>
<dbReference type="NCBIfam" id="NF001860">
    <property type="entry name" value="PRK00595.1"/>
    <property type="match status" value="1"/>
</dbReference>
<gene>
    <name evidence="5" type="primary">rpl33</name>
</gene>
<dbReference type="Gene3D" id="2.20.28.120">
    <property type="entry name" value="Ribosomal protein L33"/>
    <property type="match status" value="1"/>
</dbReference>
<protein>
    <recommendedName>
        <fullName evidence="4">Large ribosomal subunit protein bL33c</fullName>
    </recommendedName>
</protein>
<dbReference type="EMBL" id="MH281628">
    <property type="protein sequence ID" value="AYR06071.1"/>
    <property type="molecule type" value="Genomic_DNA"/>
</dbReference>
<comment type="similarity">
    <text evidence="1">Belongs to the bacterial ribosomal protein bL33 family.</text>
</comment>
<dbReference type="InterPro" id="IPR018264">
    <property type="entry name" value="Ribosomal_bL33_CS"/>
</dbReference>
<accession>A0A3G3MGZ1</accession>
<dbReference type="PANTHER" id="PTHR43168">
    <property type="entry name" value="50S RIBOSOMAL PROTEIN L33, CHLOROPLASTIC"/>
    <property type="match status" value="1"/>
</dbReference>
<dbReference type="SUPFAM" id="SSF57829">
    <property type="entry name" value="Zn-binding ribosomal proteins"/>
    <property type="match status" value="1"/>
</dbReference>
<dbReference type="AlphaFoldDB" id="A0A3G3MGZ1"/>
<geneLocation type="plastid" evidence="5"/>
<dbReference type="GeneID" id="38463637"/>
<evidence type="ECO:0000256" key="4">
    <source>
        <dbReference type="ARBA" id="ARBA00035276"/>
    </source>
</evidence>
<dbReference type="GO" id="GO:0003735">
    <property type="term" value="F:structural constituent of ribosome"/>
    <property type="evidence" value="ECO:0007669"/>
    <property type="project" value="InterPro"/>
</dbReference>
<evidence type="ECO:0000256" key="2">
    <source>
        <dbReference type="ARBA" id="ARBA00022980"/>
    </source>
</evidence>
<keyword evidence="5" id="KW-0934">Plastid</keyword>
<sequence length="65" mass="7720">MAKNKGSRIIITLECQCENQKNTLKRAPGLFRYTTTKNRRNTPHRIELEKFCPKCNIHTKFKEIK</sequence>
<keyword evidence="3" id="KW-0687">Ribonucleoprotein</keyword>
<evidence type="ECO:0000256" key="3">
    <source>
        <dbReference type="ARBA" id="ARBA00023274"/>
    </source>
</evidence>
<dbReference type="RefSeq" id="YP_009541862.1">
    <property type="nucleotide sequence ID" value="NC_039978.1"/>
</dbReference>
<dbReference type="PANTHER" id="PTHR43168:SF2">
    <property type="entry name" value="LARGE RIBOSOMAL SUBUNIT PROTEIN BL33C"/>
    <property type="match status" value="1"/>
</dbReference>
<organism evidence="5">
    <name type="scientific">Neogoniolithon spectabile</name>
    <dbReference type="NCBI Taxonomy" id="231755"/>
    <lineage>
        <taxon>Eukaryota</taxon>
        <taxon>Rhodophyta</taxon>
        <taxon>Florideophyceae</taxon>
        <taxon>Corallinophycidae</taxon>
        <taxon>Corallinales</taxon>
        <taxon>Spongitidaceae</taxon>
        <taxon>Neogoniolithoideae</taxon>
        <taxon>Neogoniolithon</taxon>
    </lineage>
</organism>
<dbReference type="InterPro" id="IPR011332">
    <property type="entry name" value="Ribosomal_zn-bd"/>
</dbReference>
<dbReference type="GO" id="GO:0005840">
    <property type="term" value="C:ribosome"/>
    <property type="evidence" value="ECO:0007669"/>
    <property type="project" value="UniProtKB-KW"/>
</dbReference>
<dbReference type="HAMAP" id="MF_00294">
    <property type="entry name" value="Ribosomal_bL33"/>
    <property type="match status" value="1"/>
</dbReference>
<dbReference type="NCBIfam" id="TIGR01023">
    <property type="entry name" value="rpmG_bact"/>
    <property type="match status" value="1"/>
</dbReference>
<dbReference type="GO" id="GO:1990904">
    <property type="term" value="C:ribonucleoprotein complex"/>
    <property type="evidence" value="ECO:0007669"/>
    <property type="project" value="UniProtKB-KW"/>
</dbReference>
<evidence type="ECO:0000313" key="5">
    <source>
        <dbReference type="EMBL" id="AYR06071.1"/>
    </source>
</evidence>
<dbReference type="InterPro" id="IPR038584">
    <property type="entry name" value="Ribosomal_bL33_sf"/>
</dbReference>